<reference evidence="2 3" key="1">
    <citation type="submission" date="2013-12" db="EMBL/GenBank/DDBJ databases">
        <authorList>
            <consortium name="DOE Joint Genome Institute"/>
            <person name="Smidt H."/>
            <person name="Huntemann M."/>
            <person name="Han J."/>
            <person name="Chen A."/>
            <person name="Kyrpides N."/>
            <person name="Mavromatis K."/>
            <person name="Markowitz V."/>
            <person name="Palaniappan K."/>
            <person name="Ivanova N."/>
            <person name="Schaumberg A."/>
            <person name="Pati A."/>
            <person name="Liolios K."/>
            <person name="Nordberg H.P."/>
            <person name="Cantor M.N."/>
            <person name="Hua S.X."/>
            <person name="Woyke T."/>
        </authorList>
    </citation>
    <scope>NUCLEOTIDE SEQUENCE [LARGE SCALE GENOMIC DNA]</scope>
    <source>
        <strain evidence="3">DSM 15288</strain>
    </source>
</reference>
<feature type="transmembrane region" description="Helical" evidence="1">
    <location>
        <begin position="397"/>
        <end position="414"/>
    </location>
</feature>
<dbReference type="HOGENOM" id="CLU_278456_0_0_9"/>
<gene>
    <name evidence="2" type="ORF">DESME_14290</name>
</gene>
<feature type="transmembrane region" description="Helical" evidence="1">
    <location>
        <begin position="557"/>
        <end position="584"/>
    </location>
</feature>
<feature type="transmembrane region" description="Helical" evidence="1">
    <location>
        <begin position="311"/>
        <end position="332"/>
    </location>
</feature>
<feature type="transmembrane region" description="Helical" evidence="1">
    <location>
        <begin position="111"/>
        <end position="128"/>
    </location>
</feature>
<feature type="transmembrane region" description="Helical" evidence="1">
    <location>
        <begin position="134"/>
        <end position="150"/>
    </location>
</feature>
<feature type="transmembrane region" description="Helical" evidence="1">
    <location>
        <begin position="74"/>
        <end position="96"/>
    </location>
</feature>
<name>W0EI07_9FIRM</name>
<dbReference type="RefSeq" id="WP_006718051.1">
    <property type="nucleotide sequence ID" value="NZ_CP007032.1"/>
</dbReference>
<accession>W0EI07</accession>
<dbReference type="STRING" id="871968.DESME_14290"/>
<feature type="transmembrane region" description="Helical" evidence="1">
    <location>
        <begin position="605"/>
        <end position="621"/>
    </location>
</feature>
<keyword evidence="1" id="KW-1133">Transmembrane helix</keyword>
<dbReference type="KEGG" id="dmt:DESME_14290"/>
<feature type="transmembrane region" description="Helical" evidence="1">
    <location>
        <begin position="162"/>
        <end position="180"/>
    </location>
</feature>
<keyword evidence="3" id="KW-1185">Reference proteome</keyword>
<sequence length="1135" mass="129725">MMNKWINQLKLDIKSRPDFIFNTVLTSIFFALLLVLPVYDGFLKVRFGINDFSDHVMSAASATNLNIAARIDSYFLLLFGVMALLMIFFLLIYIRFNKYYKTGIDEKVKEFIRDSSFIGIAVILASIFTTNKDFAAYIIGIAVLLGWIFLSQKEDGKDFDMLVWSLLISASFAIFIYVMFMRYDFIINLSQNWIIQKLGLSPNLAFAILSWVLSIIGCHFIQQRFLNTVIINQFEKYKAAIIISGIPFLFTGIVQSISLEILNILNKNFNIVFNRPRVMYLVLMLLATIASILLYFLMEKRKISSFRAVDIIYKLYIPVTLISFVVMIAQPFRMTSDGNEFFEMANHGLSLDQFFRFGSIPIIESFDAHMMSNEIFAFLYSLINGYEPWAAFSYNNYNWLLYFIPMFYILRRLIGPMNSFFIILCFPLLTTLFNGSFILSGLVAICVIRMISSHKTLDMWLFWITTLFLCIYRLDLGFAALLGGISVYYLTCFVFKEKTGTKLFVLIGTFTYGIALLLFTLLCWLKGINPINRFMEFIQLCLSNQSWAYNSVGNSDMLAYVIGYYLLPLTALLCAFWVVIKTVVLTRNQKEIFKNSNTCIINKDAWIMSIFFTAFFIFNASRGIVRHSFNENTIIAILGTIPLAMVSFAVINKQSKLNMFKFLVAALALILVMNVNVTSYKGLGPSLISKAVTSQSYQEQYTPTQAFNGTRVKGPIMPSDAQSLKSILDTVLIPTETYFDFTSSNYFYALVGRKNPVYVNQSPLMISNDKTQDYALQQIKATKPPIILVPINGNLWSNIDGISVDYKYYMISEYIYQNYTPLIRLPMFDVYSLKEKKDIYLDELTKRGLLAGTIYDGSFDFVNKQRLSYNNSSGQIKNEGELDLNPAGIDPYTFGFMGQLREKYPKLKDNIGVSKPTQLKVEFDSKSAGRIQLFYTLNENEKFSEQQSKIITINAEGQNSAVLELPSMPYELRIDVDTQGVILKKLNISQGLQLINNQPEIWARNLGEIPRLWAEKDGNKEFLAAPQLQVVENNITSLTASTERIPSNEPMYLLLQIDSGAASSAKVDIEQSQSKLGEFNFTVSKGSHSYVIRLSTDYHWWNNPQKDIRITSSIPVNINKFCFISADSLKYYNLR</sequence>
<feature type="transmembrane region" description="Helical" evidence="1">
    <location>
        <begin position="278"/>
        <end position="299"/>
    </location>
</feature>
<feature type="transmembrane region" description="Helical" evidence="1">
    <location>
        <begin position="633"/>
        <end position="650"/>
    </location>
</feature>
<keyword evidence="1" id="KW-0812">Transmembrane</keyword>
<dbReference type="OrthoDB" id="1465952at2"/>
<organism evidence="2 3">
    <name type="scientific">Desulfitobacterium metallireducens DSM 15288</name>
    <dbReference type="NCBI Taxonomy" id="871968"/>
    <lineage>
        <taxon>Bacteria</taxon>
        <taxon>Bacillati</taxon>
        <taxon>Bacillota</taxon>
        <taxon>Clostridia</taxon>
        <taxon>Eubacteriales</taxon>
        <taxon>Desulfitobacteriaceae</taxon>
        <taxon>Desulfitobacterium</taxon>
    </lineage>
</organism>
<feature type="transmembrane region" description="Helical" evidence="1">
    <location>
        <begin position="421"/>
        <end position="451"/>
    </location>
</feature>
<keyword evidence="1" id="KW-0472">Membrane</keyword>
<feature type="transmembrane region" description="Helical" evidence="1">
    <location>
        <begin position="239"/>
        <end position="258"/>
    </location>
</feature>
<feature type="transmembrane region" description="Helical" evidence="1">
    <location>
        <begin position="662"/>
        <end position="680"/>
    </location>
</feature>
<feature type="transmembrane region" description="Helical" evidence="1">
    <location>
        <begin position="200"/>
        <end position="218"/>
    </location>
</feature>
<dbReference type="Proteomes" id="UP000010847">
    <property type="component" value="Chromosome"/>
</dbReference>
<protein>
    <submittedName>
        <fullName evidence="2">Uncharacterized protein</fullName>
    </submittedName>
</protein>
<evidence type="ECO:0000313" key="3">
    <source>
        <dbReference type="Proteomes" id="UP000010847"/>
    </source>
</evidence>
<dbReference type="EMBL" id="CP007032">
    <property type="protein sequence ID" value="AHF08681.1"/>
    <property type="molecule type" value="Genomic_DNA"/>
</dbReference>
<feature type="transmembrane region" description="Helical" evidence="1">
    <location>
        <begin position="503"/>
        <end position="527"/>
    </location>
</feature>
<dbReference type="AlphaFoldDB" id="W0EI07"/>
<evidence type="ECO:0000256" key="1">
    <source>
        <dbReference type="SAM" id="Phobius"/>
    </source>
</evidence>
<feature type="transmembrane region" description="Helical" evidence="1">
    <location>
        <begin position="463"/>
        <end position="491"/>
    </location>
</feature>
<proteinExistence type="predicted"/>
<evidence type="ECO:0000313" key="2">
    <source>
        <dbReference type="EMBL" id="AHF08681.1"/>
    </source>
</evidence>
<feature type="transmembrane region" description="Helical" evidence="1">
    <location>
        <begin position="20"/>
        <end position="39"/>
    </location>
</feature>